<proteinExistence type="predicted"/>
<feature type="transmembrane region" description="Helical" evidence="2">
    <location>
        <begin position="68"/>
        <end position="93"/>
    </location>
</feature>
<protein>
    <submittedName>
        <fullName evidence="5">Uncharacterized protein</fullName>
    </submittedName>
</protein>
<evidence type="ECO:0000256" key="3">
    <source>
        <dbReference type="SAM" id="SignalP"/>
    </source>
</evidence>
<reference evidence="5" key="1">
    <citation type="submission" date="2022-11" db="UniProtKB">
        <authorList>
            <consortium name="WormBaseParasite"/>
        </authorList>
    </citation>
    <scope>IDENTIFICATION</scope>
</reference>
<keyword evidence="2" id="KW-0472">Membrane</keyword>
<evidence type="ECO:0000313" key="5">
    <source>
        <dbReference type="WBParaSite" id="jg16963.2"/>
    </source>
</evidence>
<dbReference type="WBParaSite" id="jg16963.2">
    <property type="protein sequence ID" value="jg16963.2"/>
    <property type="gene ID" value="jg16963"/>
</dbReference>
<feature type="signal peptide" evidence="3">
    <location>
        <begin position="1"/>
        <end position="16"/>
    </location>
</feature>
<sequence>MIQLIVLPLTLPAIFAVPISRSFHELPCLIDRNCRPFFLFYFLDGTCNLKGDLYGQIANSSCSYSLNWAVFMLLFLLPLLFCPISMIVGMVIAKYKRRTKETPLEAAGDPSLQERVARLTSYFKTVKEEANKPRVFIQRPTSDPIIPTNHPVYVVDKPRGESPSGWSAQETTPAGEENTPAAEEHQKAAENTSPLPELYRKKEIDE</sequence>
<dbReference type="AlphaFoldDB" id="A0A915D7U4"/>
<organism evidence="4 5">
    <name type="scientific">Ditylenchus dipsaci</name>
    <dbReference type="NCBI Taxonomy" id="166011"/>
    <lineage>
        <taxon>Eukaryota</taxon>
        <taxon>Metazoa</taxon>
        <taxon>Ecdysozoa</taxon>
        <taxon>Nematoda</taxon>
        <taxon>Chromadorea</taxon>
        <taxon>Rhabditida</taxon>
        <taxon>Tylenchina</taxon>
        <taxon>Tylenchomorpha</taxon>
        <taxon>Sphaerularioidea</taxon>
        <taxon>Anguinidae</taxon>
        <taxon>Anguininae</taxon>
        <taxon>Ditylenchus</taxon>
    </lineage>
</organism>
<evidence type="ECO:0000313" key="4">
    <source>
        <dbReference type="Proteomes" id="UP000887574"/>
    </source>
</evidence>
<keyword evidence="4" id="KW-1185">Reference proteome</keyword>
<evidence type="ECO:0000256" key="2">
    <source>
        <dbReference type="SAM" id="Phobius"/>
    </source>
</evidence>
<keyword evidence="2" id="KW-1133">Transmembrane helix</keyword>
<keyword evidence="2" id="KW-0812">Transmembrane</keyword>
<feature type="region of interest" description="Disordered" evidence="1">
    <location>
        <begin position="156"/>
        <end position="206"/>
    </location>
</feature>
<dbReference type="Proteomes" id="UP000887574">
    <property type="component" value="Unplaced"/>
</dbReference>
<feature type="chain" id="PRO_5037065612" evidence="3">
    <location>
        <begin position="17"/>
        <end position="206"/>
    </location>
</feature>
<accession>A0A915D7U4</accession>
<keyword evidence="3" id="KW-0732">Signal</keyword>
<name>A0A915D7U4_9BILA</name>
<evidence type="ECO:0000256" key="1">
    <source>
        <dbReference type="SAM" id="MobiDB-lite"/>
    </source>
</evidence>